<evidence type="ECO:0000256" key="1">
    <source>
        <dbReference type="ARBA" id="ARBA00022898"/>
    </source>
</evidence>
<dbReference type="Gene3D" id="3.40.640.10">
    <property type="entry name" value="Type I PLP-dependent aspartate aminotransferase-like (Major domain)"/>
    <property type="match status" value="1"/>
</dbReference>
<keyword evidence="1 4" id="KW-0663">Pyridoxal phosphate</keyword>
<proteinExistence type="inferred from homology"/>
<dbReference type="PIRSF" id="PIRSF000390">
    <property type="entry name" value="PLP_StrS"/>
    <property type="match status" value="1"/>
</dbReference>
<dbReference type="GO" id="GO:0008483">
    <property type="term" value="F:transaminase activity"/>
    <property type="evidence" value="ECO:0007669"/>
    <property type="project" value="UniProtKB-KW"/>
</dbReference>
<keyword evidence="6" id="KW-0808">Transferase</keyword>
<evidence type="ECO:0000256" key="4">
    <source>
        <dbReference type="PIRSR" id="PIRSR000390-2"/>
    </source>
</evidence>
<dbReference type="EMBL" id="QASA01000001">
    <property type="protein sequence ID" value="RDC66108.1"/>
    <property type="molecule type" value="Genomic_DNA"/>
</dbReference>
<accession>A0A369QV98</accession>
<dbReference type="PANTHER" id="PTHR30244">
    <property type="entry name" value="TRANSAMINASE"/>
    <property type="match status" value="1"/>
</dbReference>
<dbReference type="InterPro" id="IPR015424">
    <property type="entry name" value="PyrdxlP-dep_Trfase"/>
</dbReference>
<dbReference type="InterPro" id="IPR015421">
    <property type="entry name" value="PyrdxlP-dep_Trfase_major"/>
</dbReference>
<dbReference type="AlphaFoldDB" id="A0A369QV98"/>
<keyword evidence="6" id="KW-0032">Aminotransferase</keyword>
<dbReference type="GO" id="GO:0030170">
    <property type="term" value="F:pyridoxal phosphate binding"/>
    <property type="evidence" value="ECO:0007669"/>
    <property type="project" value="TreeGrafter"/>
</dbReference>
<reference evidence="6 7" key="1">
    <citation type="submission" date="2018-04" db="EMBL/GenBank/DDBJ databases">
        <title>Adhaeribacter sp. HMF7616 genome sequencing and assembly.</title>
        <authorList>
            <person name="Kang H."/>
            <person name="Kang J."/>
            <person name="Cha I."/>
            <person name="Kim H."/>
            <person name="Joh K."/>
        </authorList>
    </citation>
    <scope>NUCLEOTIDE SEQUENCE [LARGE SCALE GENOMIC DNA]</scope>
    <source>
        <strain evidence="6 7">HMF7616</strain>
    </source>
</reference>
<organism evidence="6 7">
    <name type="scientific">Adhaeribacter pallidiroseus</name>
    <dbReference type="NCBI Taxonomy" id="2072847"/>
    <lineage>
        <taxon>Bacteria</taxon>
        <taxon>Pseudomonadati</taxon>
        <taxon>Bacteroidota</taxon>
        <taxon>Cytophagia</taxon>
        <taxon>Cytophagales</taxon>
        <taxon>Hymenobacteraceae</taxon>
        <taxon>Adhaeribacter</taxon>
    </lineage>
</organism>
<keyword evidence="7" id="KW-1185">Reference proteome</keyword>
<dbReference type="SUPFAM" id="SSF53383">
    <property type="entry name" value="PLP-dependent transferases"/>
    <property type="match status" value="1"/>
</dbReference>
<dbReference type="InterPro" id="IPR000653">
    <property type="entry name" value="DegT/StrS_aminotransferase"/>
</dbReference>
<dbReference type="EC" id="2.6.1.-" evidence="6"/>
<evidence type="ECO:0000313" key="6">
    <source>
        <dbReference type="EMBL" id="RDC66108.1"/>
    </source>
</evidence>
<evidence type="ECO:0000256" key="3">
    <source>
        <dbReference type="PIRSR" id="PIRSR000390-1"/>
    </source>
</evidence>
<comment type="caution">
    <text evidence="6">The sequence shown here is derived from an EMBL/GenBank/DDBJ whole genome shotgun (WGS) entry which is preliminary data.</text>
</comment>
<evidence type="ECO:0000256" key="2">
    <source>
        <dbReference type="ARBA" id="ARBA00037999"/>
    </source>
</evidence>
<feature type="active site" description="Proton acceptor" evidence="3">
    <location>
        <position position="185"/>
    </location>
</feature>
<evidence type="ECO:0000256" key="5">
    <source>
        <dbReference type="RuleBase" id="RU004508"/>
    </source>
</evidence>
<dbReference type="GO" id="GO:0000271">
    <property type="term" value="P:polysaccharide biosynthetic process"/>
    <property type="evidence" value="ECO:0007669"/>
    <property type="project" value="TreeGrafter"/>
</dbReference>
<dbReference type="Proteomes" id="UP000253919">
    <property type="component" value="Unassembled WGS sequence"/>
</dbReference>
<comment type="similarity">
    <text evidence="2 5">Belongs to the DegT/DnrJ/EryC1 family.</text>
</comment>
<dbReference type="CDD" id="cd00616">
    <property type="entry name" value="AHBA_syn"/>
    <property type="match status" value="1"/>
</dbReference>
<dbReference type="Pfam" id="PF01041">
    <property type="entry name" value="DegT_DnrJ_EryC1"/>
    <property type="match status" value="1"/>
</dbReference>
<dbReference type="RefSeq" id="WP_233507717.1">
    <property type="nucleotide sequence ID" value="NZ_QASA01000001.1"/>
</dbReference>
<sequence length="364" mass="41221">MSNPIINVTKTYLPPLEEYSVLLKGIWERGWVTNFGPLVLELEEKLKRYLGVKHIFFVSNGTIALQVAIKALEIRGEIITTPFSYIATASSIGWEDCKPVFADINPDTLCLNPRLIEEKISVHTQAILATHVYGNPCDVETIEAIAAKHQLKVIYDAAHAFGVQYKNQSLLNFGDISTLSFHATKLFHTIEGGAIVTNDEELAHRISYMINFGHNGPENFFGLGINGKNSEVHAAMGLCLLPKIGDIIRKRRELSTLYDRLLQDLPLTRPIISNDVIYNFAYYPILFRTEANMLIVREALNRHNIFPRRYFYPALSTLDFLQIQNMVVAEDISQRVLCLPLYHELPYATVTQITQIINDNLRCG</sequence>
<feature type="modified residue" description="N6-(pyridoxal phosphate)lysine" evidence="4">
    <location>
        <position position="185"/>
    </location>
</feature>
<protein>
    <submittedName>
        <fullName evidence="6">dTDP-4-amino-4,6-dideoxy-D-glucose transaminase</fullName>
        <ecNumber evidence="6">2.6.1.-</ecNumber>
    </submittedName>
</protein>
<gene>
    <name evidence="6" type="ORF">AHMF7616_04739</name>
</gene>
<evidence type="ECO:0000313" key="7">
    <source>
        <dbReference type="Proteomes" id="UP000253919"/>
    </source>
</evidence>
<dbReference type="PANTHER" id="PTHR30244:SF9">
    <property type="entry name" value="PROTEIN RV3402C"/>
    <property type="match status" value="1"/>
</dbReference>
<name>A0A369QV98_9BACT</name>